<keyword evidence="2" id="KW-1185">Reference proteome</keyword>
<gene>
    <name evidence="1" type="ORF">V5799_020165</name>
</gene>
<evidence type="ECO:0000313" key="1">
    <source>
        <dbReference type="EMBL" id="KAK8778491.1"/>
    </source>
</evidence>
<dbReference type="Proteomes" id="UP001321473">
    <property type="component" value="Unassembled WGS sequence"/>
</dbReference>
<dbReference type="EMBL" id="JARKHS020010708">
    <property type="protein sequence ID" value="KAK8778491.1"/>
    <property type="molecule type" value="Genomic_DNA"/>
</dbReference>
<comment type="caution">
    <text evidence="1">The sequence shown here is derived from an EMBL/GenBank/DDBJ whole genome shotgun (WGS) entry which is preliminary data.</text>
</comment>
<evidence type="ECO:0000313" key="2">
    <source>
        <dbReference type="Proteomes" id="UP001321473"/>
    </source>
</evidence>
<proteinExistence type="predicted"/>
<name>A0AAQ4EUU2_AMBAM</name>
<dbReference type="AlphaFoldDB" id="A0AAQ4EUU2"/>
<sequence>MNWRNGQCGIKGLIINVPVEMDQILKQLPRNIDDQRFVFVNIKRRMFAKTVYLADEVSREVLLPWVEVLRDSPLYRHYGTDINVAKLETLCNDAVFEGSTEYEVVMEESEDLVYLSEPPAEGVALTLDQHAMVYDEDFTLTIAPCEGKRPAIILYDAHAEELSFPQIYLGHARNICLAAKPTPFMMASSEIRRGDRRGALPMHVLYMAMKIIRHRVCGHMNVMFRNK</sequence>
<organism evidence="1 2">
    <name type="scientific">Amblyomma americanum</name>
    <name type="common">Lone star tick</name>
    <dbReference type="NCBI Taxonomy" id="6943"/>
    <lineage>
        <taxon>Eukaryota</taxon>
        <taxon>Metazoa</taxon>
        <taxon>Ecdysozoa</taxon>
        <taxon>Arthropoda</taxon>
        <taxon>Chelicerata</taxon>
        <taxon>Arachnida</taxon>
        <taxon>Acari</taxon>
        <taxon>Parasitiformes</taxon>
        <taxon>Ixodida</taxon>
        <taxon>Ixodoidea</taxon>
        <taxon>Ixodidae</taxon>
        <taxon>Amblyomminae</taxon>
        <taxon>Amblyomma</taxon>
    </lineage>
</organism>
<accession>A0AAQ4EUU2</accession>
<reference evidence="1 2" key="1">
    <citation type="journal article" date="2023" name="Arcadia Sci">
        <title>De novo assembly of a long-read Amblyomma americanum tick genome.</title>
        <authorList>
            <person name="Chou S."/>
            <person name="Poskanzer K.E."/>
            <person name="Rollins M."/>
            <person name="Thuy-Boun P.S."/>
        </authorList>
    </citation>
    <scope>NUCLEOTIDE SEQUENCE [LARGE SCALE GENOMIC DNA]</scope>
    <source>
        <strain evidence="1">F_SG_1</strain>
        <tissue evidence="1">Salivary glands</tissue>
    </source>
</reference>
<protein>
    <submittedName>
        <fullName evidence="1">Uncharacterized protein</fullName>
    </submittedName>
</protein>
<feature type="non-terminal residue" evidence="1">
    <location>
        <position position="227"/>
    </location>
</feature>